<evidence type="ECO:0000313" key="16">
    <source>
        <dbReference type="Proteomes" id="UP000593567"/>
    </source>
</evidence>
<dbReference type="Proteomes" id="UP000593567">
    <property type="component" value="Unassembled WGS sequence"/>
</dbReference>
<keyword evidence="7" id="KW-0106">Calcium</keyword>
<evidence type="ECO:0000256" key="10">
    <source>
        <dbReference type="ARBA" id="ARBA00023065"/>
    </source>
</evidence>
<protein>
    <recommendedName>
        <fullName evidence="14">VWFA domain-containing protein</fullName>
    </recommendedName>
</protein>
<dbReference type="Pfam" id="PF08399">
    <property type="entry name" value="VWA_N"/>
    <property type="match status" value="1"/>
</dbReference>
<sequence>MLSNSLETLLVKDGIKTVNGSVIDWYNPIAQEFVESRKNHATMNRYLYQHLESKPHLNLLTDCLNHGGLLWRFNFQKLVIQAEGVAKAYDWSNDIVRVSYKDSANFSQYFEPDAVDDRARIFPRAVNFSFSTVHVPLVTYVGEGSVEKDTMHGLNWTKSLDTFFIEADESARNNTEQEDLLWQYFGSDHGFVRHYPGSSWHQLKEDEVDLYDTRRRLWYNQGSSSPKDVLIMIDTWAIMKEKKYKAKLGPDCFPDFVQATTFNKRMLMLYVKELNDPDLPQGQANFTVALEYAYTTFEKFEKSEARQIGMGSDCNKIIIILTDGGVDKTDSVVSKHEETASYHIFTYAMGQAPTFLDAVRRIACRKGNRGYYSKINSIGTIDQGVQVSSNIYSVIICYCNTYII</sequence>
<evidence type="ECO:0000256" key="3">
    <source>
        <dbReference type="ARBA" id="ARBA00022568"/>
    </source>
</evidence>
<dbReference type="PANTHER" id="PTHR10166:SF67">
    <property type="entry name" value="VWFA DOMAIN-CONTAINING PROTEIN"/>
    <property type="match status" value="1"/>
</dbReference>
<keyword evidence="9" id="KW-1133">Transmembrane helix</keyword>
<keyword evidence="11" id="KW-0472">Membrane</keyword>
<dbReference type="PROSITE" id="PS50234">
    <property type="entry name" value="VWFA"/>
    <property type="match status" value="1"/>
</dbReference>
<keyword evidence="16" id="KW-1185">Reference proteome</keyword>
<name>A0A7J7K1V6_BUGNE</name>
<dbReference type="AlphaFoldDB" id="A0A7J7K1V6"/>
<evidence type="ECO:0000256" key="5">
    <source>
        <dbReference type="ARBA" id="ARBA00022692"/>
    </source>
</evidence>
<dbReference type="InterPro" id="IPR013608">
    <property type="entry name" value="VWA_N"/>
</dbReference>
<keyword evidence="6" id="KW-0732">Signal</keyword>
<evidence type="ECO:0000256" key="1">
    <source>
        <dbReference type="ARBA" id="ARBA00004479"/>
    </source>
</evidence>
<accession>A0A7J7K1V6</accession>
<evidence type="ECO:0000256" key="6">
    <source>
        <dbReference type="ARBA" id="ARBA00022729"/>
    </source>
</evidence>
<evidence type="ECO:0000256" key="8">
    <source>
        <dbReference type="ARBA" id="ARBA00022882"/>
    </source>
</evidence>
<evidence type="ECO:0000256" key="9">
    <source>
        <dbReference type="ARBA" id="ARBA00022989"/>
    </source>
</evidence>
<dbReference type="GO" id="GO:0005245">
    <property type="term" value="F:voltage-gated calcium channel activity"/>
    <property type="evidence" value="ECO:0007669"/>
    <property type="project" value="TreeGrafter"/>
</dbReference>
<comment type="caution">
    <text evidence="15">The sequence shown here is derived from an EMBL/GenBank/DDBJ whole genome shotgun (WGS) entry which is preliminary data.</text>
</comment>
<reference evidence="15" key="1">
    <citation type="submission" date="2020-06" db="EMBL/GenBank/DDBJ databases">
        <title>Draft genome of Bugula neritina, a colonial animal packing powerful symbionts and potential medicines.</title>
        <authorList>
            <person name="Rayko M."/>
        </authorList>
    </citation>
    <scope>NUCLEOTIDE SEQUENCE [LARGE SCALE GENOMIC DNA]</scope>
    <source>
        <strain evidence="15">Kwan_BN1</strain>
    </source>
</reference>
<organism evidence="15 16">
    <name type="scientific">Bugula neritina</name>
    <name type="common">Brown bryozoan</name>
    <name type="synonym">Sertularia neritina</name>
    <dbReference type="NCBI Taxonomy" id="10212"/>
    <lineage>
        <taxon>Eukaryota</taxon>
        <taxon>Metazoa</taxon>
        <taxon>Spiralia</taxon>
        <taxon>Lophotrochozoa</taxon>
        <taxon>Bryozoa</taxon>
        <taxon>Gymnolaemata</taxon>
        <taxon>Cheilostomatida</taxon>
        <taxon>Flustrina</taxon>
        <taxon>Buguloidea</taxon>
        <taxon>Bugulidae</taxon>
        <taxon>Bugula</taxon>
    </lineage>
</organism>
<dbReference type="Gene3D" id="3.40.50.410">
    <property type="entry name" value="von Willebrand factor, type A domain"/>
    <property type="match status" value="1"/>
</dbReference>
<evidence type="ECO:0000256" key="13">
    <source>
        <dbReference type="ARBA" id="ARBA00023303"/>
    </source>
</evidence>
<keyword evidence="13" id="KW-0407">Ion channel</keyword>
<dbReference type="PANTHER" id="PTHR10166">
    <property type="entry name" value="VOLTAGE-DEPENDENT CALCIUM CHANNEL SUBUNIT ALPHA-2/DELTA-RELATED"/>
    <property type="match status" value="1"/>
</dbReference>
<evidence type="ECO:0000256" key="2">
    <source>
        <dbReference type="ARBA" id="ARBA00022448"/>
    </source>
</evidence>
<dbReference type="InterPro" id="IPR036465">
    <property type="entry name" value="vWFA_dom_sf"/>
</dbReference>
<keyword evidence="12" id="KW-0325">Glycoprotein</keyword>
<feature type="domain" description="VWFA" evidence="14">
    <location>
        <begin position="263"/>
        <end position="391"/>
    </location>
</feature>
<keyword evidence="8" id="KW-0851">Voltage-gated channel</keyword>
<proteinExistence type="predicted"/>
<evidence type="ECO:0000313" key="15">
    <source>
        <dbReference type="EMBL" id="KAF6031588.1"/>
    </source>
</evidence>
<keyword evidence="4" id="KW-0107">Calcium channel</keyword>
<evidence type="ECO:0000256" key="7">
    <source>
        <dbReference type="ARBA" id="ARBA00022837"/>
    </source>
</evidence>
<keyword evidence="5" id="KW-0812">Transmembrane</keyword>
<comment type="subcellular location">
    <subcellularLocation>
        <location evidence="1">Membrane</location>
        <topology evidence="1">Single-pass type I membrane protein</topology>
    </subcellularLocation>
</comment>
<keyword evidence="3" id="KW-0109">Calcium transport</keyword>
<evidence type="ECO:0000256" key="11">
    <source>
        <dbReference type="ARBA" id="ARBA00023136"/>
    </source>
</evidence>
<evidence type="ECO:0000256" key="4">
    <source>
        <dbReference type="ARBA" id="ARBA00022673"/>
    </source>
</evidence>
<dbReference type="Pfam" id="PF00092">
    <property type="entry name" value="VWA"/>
    <property type="match status" value="1"/>
</dbReference>
<dbReference type="OrthoDB" id="10054666at2759"/>
<keyword evidence="2" id="KW-0813">Transport</keyword>
<dbReference type="InterPro" id="IPR051173">
    <property type="entry name" value="Ca_channel_alpha-2/delta"/>
</dbReference>
<evidence type="ECO:0000256" key="12">
    <source>
        <dbReference type="ARBA" id="ARBA00023180"/>
    </source>
</evidence>
<dbReference type="EMBL" id="VXIV02001586">
    <property type="protein sequence ID" value="KAF6031588.1"/>
    <property type="molecule type" value="Genomic_DNA"/>
</dbReference>
<evidence type="ECO:0000259" key="14">
    <source>
        <dbReference type="PROSITE" id="PS50234"/>
    </source>
</evidence>
<dbReference type="InterPro" id="IPR002035">
    <property type="entry name" value="VWF_A"/>
</dbReference>
<dbReference type="GO" id="GO:0005891">
    <property type="term" value="C:voltage-gated calcium channel complex"/>
    <property type="evidence" value="ECO:0007669"/>
    <property type="project" value="TreeGrafter"/>
</dbReference>
<gene>
    <name evidence="15" type="ORF">EB796_010085</name>
</gene>
<dbReference type="SUPFAM" id="SSF53300">
    <property type="entry name" value="vWA-like"/>
    <property type="match status" value="1"/>
</dbReference>
<keyword evidence="10" id="KW-0406">Ion transport</keyword>